<dbReference type="GO" id="GO:0008772">
    <property type="term" value="F:[isocitrate dehydrogenase (NADP+)] kinase activity"/>
    <property type="evidence" value="ECO:0007669"/>
    <property type="project" value="UniProtKB-UniRule"/>
</dbReference>
<gene>
    <name evidence="11" type="primary">aceK</name>
    <name evidence="14" type="ORF">SAMN05216175_12617</name>
</gene>
<dbReference type="PIRSF" id="PIRSF000719">
    <property type="entry name" value="AceK"/>
    <property type="match status" value="1"/>
</dbReference>
<evidence type="ECO:0000259" key="13">
    <source>
        <dbReference type="Pfam" id="PF20423"/>
    </source>
</evidence>
<dbReference type="GO" id="GO:0005737">
    <property type="term" value="C:cytoplasm"/>
    <property type="evidence" value="ECO:0007669"/>
    <property type="project" value="UniProtKB-SubCell"/>
</dbReference>
<dbReference type="GO" id="GO:0006006">
    <property type="term" value="P:glucose metabolic process"/>
    <property type="evidence" value="ECO:0007669"/>
    <property type="project" value="InterPro"/>
</dbReference>
<dbReference type="PANTHER" id="PTHR39559:SF1">
    <property type="entry name" value="ISOCITRATE DEHYDROGENASE KINASE_PHOSPHATASE"/>
    <property type="match status" value="1"/>
</dbReference>
<organism evidence="14 15">
    <name type="scientific">Neptunomonas qingdaonensis</name>
    <dbReference type="NCBI Taxonomy" id="1045558"/>
    <lineage>
        <taxon>Bacteria</taxon>
        <taxon>Pseudomonadati</taxon>
        <taxon>Pseudomonadota</taxon>
        <taxon>Gammaproteobacteria</taxon>
        <taxon>Oceanospirillales</taxon>
        <taxon>Oceanospirillaceae</taxon>
        <taxon>Neptunomonas</taxon>
    </lineage>
</organism>
<dbReference type="NCBIfam" id="NF002804">
    <property type="entry name" value="PRK02946.1"/>
    <property type="match status" value="1"/>
</dbReference>
<dbReference type="STRING" id="1045558.SAMN05216175_12617"/>
<comment type="function">
    <text evidence="11">Bifunctional enzyme which can phosphorylate or dephosphorylate isocitrate dehydrogenase (IDH) on a specific serine residue. This is a regulatory mechanism which enables bacteria to bypass the Krebs cycle via the glyoxylate shunt in response to the source of carbon. When bacteria are grown on glucose, IDH is fully active and unphosphorylated, but when grown on acetate or ethanol, the activity of IDH declines drastically concomitant with its phosphorylation.</text>
</comment>
<evidence type="ECO:0000256" key="5">
    <source>
        <dbReference type="ARBA" id="ARBA00022679"/>
    </source>
</evidence>
<dbReference type="Proteomes" id="UP000198623">
    <property type="component" value="Unassembled WGS sequence"/>
</dbReference>
<feature type="active site" evidence="11">
    <location>
        <position position="371"/>
    </location>
</feature>
<evidence type="ECO:0000256" key="10">
    <source>
        <dbReference type="ARBA" id="ARBA00022912"/>
    </source>
</evidence>
<dbReference type="GO" id="GO:0005524">
    <property type="term" value="F:ATP binding"/>
    <property type="evidence" value="ECO:0007669"/>
    <property type="project" value="UniProtKB-UniRule"/>
</dbReference>
<keyword evidence="9 11" id="KW-0067">ATP-binding</keyword>
<evidence type="ECO:0000256" key="1">
    <source>
        <dbReference type="ARBA" id="ARBA00022435"/>
    </source>
</evidence>
<dbReference type="InterPro" id="IPR010452">
    <property type="entry name" value="Isocitrate_DH_AceK"/>
</dbReference>
<dbReference type="EMBL" id="FOOU01000026">
    <property type="protein sequence ID" value="SFG99698.1"/>
    <property type="molecule type" value="Genomic_DNA"/>
</dbReference>
<keyword evidence="4 11" id="KW-0816">Tricarboxylic acid cycle</keyword>
<keyword evidence="10 11" id="KW-0904">Protein phosphatase</keyword>
<keyword evidence="3 11" id="KW-0723">Serine/threonine-protein kinase</keyword>
<dbReference type="EC" id="3.1.3.-" evidence="11"/>
<dbReference type="PANTHER" id="PTHR39559">
    <property type="match status" value="1"/>
</dbReference>
<evidence type="ECO:0000256" key="4">
    <source>
        <dbReference type="ARBA" id="ARBA00022532"/>
    </source>
</evidence>
<feature type="binding site" evidence="11">
    <location>
        <begin position="315"/>
        <end position="321"/>
    </location>
    <ligand>
        <name>ATP</name>
        <dbReference type="ChEBI" id="CHEBI:30616"/>
    </ligand>
</feature>
<protein>
    <recommendedName>
        <fullName evidence="11">Isocitrate dehydrogenase kinase/phosphatase</fullName>
        <shortName evidence="11">IDH kinase/phosphatase</shortName>
        <shortName evidence="11">IDHK/P</shortName>
        <ecNumber evidence="11">2.7.11.5</ecNumber>
        <ecNumber evidence="11">3.1.3.-</ecNumber>
    </recommendedName>
</protein>
<dbReference type="EC" id="2.7.11.5" evidence="11"/>
<dbReference type="Pfam" id="PF20423">
    <property type="entry name" value="AceK_regulatory"/>
    <property type="match status" value="1"/>
</dbReference>
<dbReference type="OrthoDB" id="5287793at2"/>
<feature type="domain" description="Isocitrate dehydrogenase kinase/phosphatase (AceK) regulatory" evidence="13">
    <location>
        <begin position="10"/>
        <end position="308"/>
    </location>
</feature>
<keyword evidence="15" id="KW-1185">Reference proteome</keyword>
<dbReference type="InterPro" id="IPR046854">
    <property type="entry name" value="AceK_regulatory"/>
</dbReference>
<evidence type="ECO:0000259" key="12">
    <source>
        <dbReference type="Pfam" id="PF06315"/>
    </source>
</evidence>
<dbReference type="GO" id="GO:0004674">
    <property type="term" value="F:protein serine/threonine kinase activity"/>
    <property type="evidence" value="ECO:0007669"/>
    <property type="project" value="UniProtKB-KW"/>
</dbReference>
<feature type="binding site" evidence="11">
    <location>
        <position position="336"/>
    </location>
    <ligand>
        <name>ATP</name>
        <dbReference type="ChEBI" id="CHEBI:30616"/>
    </ligand>
</feature>
<dbReference type="RefSeq" id="WP_090731061.1">
    <property type="nucleotide sequence ID" value="NZ_FOOU01000026.1"/>
</dbReference>
<evidence type="ECO:0000313" key="15">
    <source>
        <dbReference type="Proteomes" id="UP000198623"/>
    </source>
</evidence>
<keyword evidence="7 11" id="KW-0418">Kinase</keyword>
<evidence type="ECO:0000256" key="9">
    <source>
        <dbReference type="ARBA" id="ARBA00022840"/>
    </source>
</evidence>
<proteinExistence type="inferred from homology"/>
<comment type="similarity">
    <text evidence="11">Belongs to the AceK family.</text>
</comment>
<accession>A0A1I2WEG2</accession>
<evidence type="ECO:0000256" key="11">
    <source>
        <dbReference type="HAMAP-Rule" id="MF_00747"/>
    </source>
</evidence>
<keyword evidence="8 11" id="KW-0378">Hydrolase</keyword>
<dbReference type="GO" id="GO:0016208">
    <property type="term" value="F:AMP binding"/>
    <property type="evidence" value="ECO:0007669"/>
    <property type="project" value="TreeGrafter"/>
</dbReference>
<keyword evidence="2 11" id="KW-0963">Cytoplasm</keyword>
<dbReference type="AlphaFoldDB" id="A0A1I2WEG2"/>
<sequence>MNMQFPERIADEVLKHFVIYRMLFKNITDKAQERFEQRQWLQIQHAAAERIDLYEKQSQTAADELFALLGEPLYEKSLWCKAKGCYISLLKKRDDFELAETFYNSIYCKVHKHYQLTNEHMFIHTSMPEREVSSGDTIYQTYSMQHGLISLLKTMLDDYSFKVPWENKKRDIRNLAYYIKQNIPPGAVVNETTSVDVVRSVFYRNKGAYLVGRINLSAEEIPFVIPILNDNGRVYVDTAITDGDQVSIIFSFTRAYFMVDVNVPSEFVRFLQSLIPMKSRAELYTSIGFYKQGKAEFYRDYMAHIARTDDLFIIAPGIKGMVMTVFTLKSFPIVFKIIKDRFSSSKQITRKMVHERYQLVKRHDRVGRMADTQEFENLVFPRQRISAELLAELQSVAPSALLISEDSVTIKHLWTERRMTPLNIYIDEALQRDDESALLDAINEYGKAIKQLAAANIFAGDMLFKNFGVTRHARVVFYDYDEILYLTECNFRKIPAAMYPEQEMAAEPWYSVAPNDVFPEEFSILTACNPKVRKIFNELHGDLLNIEFWQDMQQQVRSGDVVDIFPYRQMQRFSR</sequence>
<evidence type="ECO:0000256" key="3">
    <source>
        <dbReference type="ARBA" id="ARBA00022527"/>
    </source>
</evidence>
<dbReference type="GO" id="GO:0004721">
    <property type="term" value="F:phosphoprotein phosphatase activity"/>
    <property type="evidence" value="ECO:0007669"/>
    <property type="project" value="UniProtKB-KW"/>
</dbReference>
<name>A0A1I2WEG2_9GAMM</name>
<reference evidence="15" key="1">
    <citation type="submission" date="2016-10" db="EMBL/GenBank/DDBJ databases">
        <authorList>
            <person name="Varghese N."/>
            <person name="Submissions S."/>
        </authorList>
    </citation>
    <scope>NUCLEOTIDE SEQUENCE [LARGE SCALE GENOMIC DNA]</scope>
    <source>
        <strain evidence="15">CGMCC 1.10971</strain>
    </source>
</reference>
<keyword evidence="6 11" id="KW-0547">Nucleotide-binding</keyword>
<dbReference type="Pfam" id="PF06315">
    <property type="entry name" value="AceK_kinase"/>
    <property type="match status" value="1"/>
</dbReference>
<evidence type="ECO:0000313" key="14">
    <source>
        <dbReference type="EMBL" id="SFG99698.1"/>
    </source>
</evidence>
<evidence type="ECO:0000256" key="2">
    <source>
        <dbReference type="ARBA" id="ARBA00022490"/>
    </source>
</evidence>
<dbReference type="HAMAP" id="MF_00747">
    <property type="entry name" value="AceK"/>
    <property type="match status" value="1"/>
</dbReference>
<keyword evidence="1 11" id="KW-0329">Glyoxylate bypass</keyword>
<comment type="catalytic activity">
    <reaction evidence="11">
        <text>L-seryl-[isocitrate dehydrogenase] + ATP = O-phospho-L-seryl-[isocitrate dehydrogenase] + ADP + H(+)</text>
        <dbReference type="Rhea" id="RHEA:43540"/>
        <dbReference type="Rhea" id="RHEA-COMP:10605"/>
        <dbReference type="Rhea" id="RHEA-COMP:10606"/>
        <dbReference type="ChEBI" id="CHEBI:15378"/>
        <dbReference type="ChEBI" id="CHEBI:29999"/>
        <dbReference type="ChEBI" id="CHEBI:30616"/>
        <dbReference type="ChEBI" id="CHEBI:83421"/>
        <dbReference type="ChEBI" id="CHEBI:456216"/>
        <dbReference type="EC" id="2.7.11.5"/>
    </reaction>
</comment>
<dbReference type="GO" id="GO:0006099">
    <property type="term" value="P:tricarboxylic acid cycle"/>
    <property type="evidence" value="ECO:0007669"/>
    <property type="project" value="UniProtKB-UniRule"/>
</dbReference>
<evidence type="ECO:0000256" key="6">
    <source>
        <dbReference type="ARBA" id="ARBA00022741"/>
    </source>
</evidence>
<dbReference type="InterPro" id="IPR046855">
    <property type="entry name" value="AceK_kinase"/>
</dbReference>
<comment type="subcellular location">
    <subcellularLocation>
        <location evidence="11">Cytoplasm</location>
    </subcellularLocation>
</comment>
<evidence type="ECO:0000256" key="8">
    <source>
        <dbReference type="ARBA" id="ARBA00022801"/>
    </source>
</evidence>
<evidence type="ECO:0000256" key="7">
    <source>
        <dbReference type="ARBA" id="ARBA00022777"/>
    </source>
</evidence>
<feature type="domain" description="Isocitrate dehydrogenase kinase/phosphatase (AceK) kinase" evidence="12">
    <location>
        <begin position="311"/>
        <end position="569"/>
    </location>
</feature>
<dbReference type="GO" id="GO:0006097">
    <property type="term" value="P:glyoxylate cycle"/>
    <property type="evidence" value="ECO:0007669"/>
    <property type="project" value="UniProtKB-UniRule"/>
</dbReference>
<keyword evidence="5 11" id="KW-0808">Transferase</keyword>